<accession>A0A813G7D7</accession>
<name>A0A813G7D7_POLGL</name>
<gene>
    <name evidence="5" type="ORF">PGLA1383_LOCUS38342</name>
    <name evidence="6" type="ORF">PGLA1383_LOCUS38343</name>
    <name evidence="7" type="ORF">PGLA2088_LOCUS1651</name>
    <name evidence="8" type="ORF">PGLA2088_LOCUS37265</name>
    <name evidence="9" type="ORF">PGLA2088_LOCUS37266</name>
</gene>
<evidence type="ECO:0000313" key="5">
    <source>
        <dbReference type="EMBL" id="CAE8620816.1"/>
    </source>
</evidence>
<dbReference type="Proteomes" id="UP000626109">
    <property type="component" value="Unassembled WGS sequence"/>
</dbReference>
<feature type="domain" description="Thioredoxin" evidence="4">
    <location>
        <begin position="1"/>
        <end position="73"/>
    </location>
</feature>
<dbReference type="PANTHER" id="PTHR45672:SF3">
    <property type="entry name" value="THIOREDOXIN DOMAIN-CONTAINING PROTEIN 5"/>
    <property type="match status" value="1"/>
</dbReference>
<dbReference type="Proteomes" id="UP000654075">
    <property type="component" value="Unassembled WGS sequence"/>
</dbReference>
<dbReference type="OrthoDB" id="72053at2759"/>
<keyword evidence="3" id="KW-0175">Coiled coil</keyword>
<evidence type="ECO:0000313" key="6">
    <source>
        <dbReference type="EMBL" id="CAE8620817.1"/>
    </source>
</evidence>
<sequence length="177" mass="19868">MKPDWDKLATKFNGKSNALIVDVDCTADTAKELCTTYGVQGYPTIKYFKNGLSKDGVSYEDGRDLKSFNKFVKKMSKPPCDPATLENCDKKDKAYLEEIKDLPADKRKEAQESMQKELGDLEAEHKAAADLFEQQKDVAIATQKKQQELKEVLTKVSGKHSYKLALLKATSVPKEEL</sequence>
<dbReference type="Pfam" id="PF00085">
    <property type="entry name" value="Thioredoxin"/>
    <property type="match status" value="1"/>
</dbReference>
<evidence type="ECO:0000256" key="2">
    <source>
        <dbReference type="ARBA" id="ARBA00022729"/>
    </source>
</evidence>
<protein>
    <recommendedName>
        <fullName evidence="4">Thioredoxin domain-containing protein</fullName>
    </recommendedName>
</protein>
<dbReference type="GO" id="GO:0005783">
    <property type="term" value="C:endoplasmic reticulum"/>
    <property type="evidence" value="ECO:0007669"/>
    <property type="project" value="TreeGrafter"/>
</dbReference>
<evidence type="ECO:0000313" key="9">
    <source>
        <dbReference type="EMBL" id="CAE8712953.1"/>
    </source>
</evidence>
<evidence type="ECO:0000313" key="7">
    <source>
        <dbReference type="EMBL" id="CAE8636625.1"/>
    </source>
</evidence>
<dbReference type="Gene3D" id="3.40.30.10">
    <property type="entry name" value="Glutaredoxin"/>
    <property type="match status" value="1"/>
</dbReference>
<evidence type="ECO:0000313" key="8">
    <source>
        <dbReference type="EMBL" id="CAE8712952.1"/>
    </source>
</evidence>
<dbReference type="EMBL" id="CAJNNV010027592">
    <property type="protein sequence ID" value="CAE8620817.1"/>
    <property type="molecule type" value="Genomic_DNA"/>
</dbReference>
<dbReference type="EMBL" id="CAJNNW010032418">
    <property type="protein sequence ID" value="CAE8712952.1"/>
    <property type="molecule type" value="Genomic_DNA"/>
</dbReference>
<dbReference type="InterPro" id="IPR051063">
    <property type="entry name" value="PDI"/>
</dbReference>
<dbReference type="EMBL" id="CAJNNW010001303">
    <property type="protein sequence ID" value="CAE8636625.1"/>
    <property type="molecule type" value="Genomic_DNA"/>
</dbReference>
<dbReference type="SUPFAM" id="SSF52833">
    <property type="entry name" value="Thioredoxin-like"/>
    <property type="match status" value="1"/>
</dbReference>
<dbReference type="AlphaFoldDB" id="A0A813G7D7"/>
<dbReference type="InterPro" id="IPR013766">
    <property type="entry name" value="Thioredoxin_domain"/>
</dbReference>
<dbReference type="GO" id="GO:0006457">
    <property type="term" value="P:protein folding"/>
    <property type="evidence" value="ECO:0007669"/>
    <property type="project" value="TreeGrafter"/>
</dbReference>
<comment type="caution">
    <text evidence="5">The sequence shown here is derived from an EMBL/GenBank/DDBJ whole genome shotgun (WGS) entry which is preliminary data.</text>
</comment>
<keyword evidence="10" id="KW-1185">Reference proteome</keyword>
<organism evidence="5 10">
    <name type="scientific">Polarella glacialis</name>
    <name type="common">Dinoflagellate</name>
    <dbReference type="NCBI Taxonomy" id="89957"/>
    <lineage>
        <taxon>Eukaryota</taxon>
        <taxon>Sar</taxon>
        <taxon>Alveolata</taxon>
        <taxon>Dinophyceae</taxon>
        <taxon>Suessiales</taxon>
        <taxon>Suessiaceae</taxon>
        <taxon>Polarella</taxon>
    </lineage>
</organism>
<keyword evidence="2" id="KW-0732">Signal</keyword>
<dbReference type="CDD" id="cd02961">
    <property type="entry name" value="PDI_a_family"/>
    <property type="match status" value="1"/>
</dbReference>
<evidence type="ECO:0000259" key="4">
    <source>
        <dbReference type="Pfam" id="PF00085"/>
    </source>
</evidence>
<dbReference type="EMBL" id="CAJNNW010032418">
    <property type="protein sequence ID" value="CAE8712953.1"/>
    <property type="molecule type" value="Genomic_DNA"/>
</dbReference>
<dbReference type="GO" id="GO:0003756">
    <property type="term" value="F:protein disulfide isomerase activity"/>
    <property type="evidence" value="ECO:0007669"/>
    <property type="project" value="TreeGrafter"/>
</dbReference>
<evidence type="ECO:0000313" key="10">
    <source>
        <dbReference type="Proteomes" id="UP000654075"/>
    </source>
</evidence>
<comment type="similarity">
    <text evidence="1">Belongs to the protein disulfide isomerase family.</text>
</comment>
<dbReference type="PANTHER" id="PTHR45672">
    <property type="entry name" value="PROTEIN DISULFIDE-ISOMERASE C17H9.14C-RELATED"/>
    <property type="match status" value="1"/>
</dbReference>
<dbReference type="InterPro" id="IPR036249">
    <property type="entry name" value="Thioredoxin-like_sf"/>
</dbReference>
<proteinExistence type="inferred from homology"/>
<dbReference type="EMBL" id="CAJNNV010027592">
    <property type="protein sequence ID" value="CAE8620816.1"/>
    <property type="molecule type" value="Genomic_DNA"/>
</dbReference>
<evidence type="ECO:0000256" key="3">
    <source>
        <dbReference type="SAM" id="Coils"/>
    </source>
</evidence>
<feature type="coiled-coil region" evidence="3">
    <location>
        <begin position="104"/>
        <end position="131"/>
    </location>
</feature>
<evidence type="ECO:0000256" key="1">
    <source>
        <dbReference type="ARBA" id="ARBA00006347"/>
    </source>
</evidence>
<reference evidence="5" key="1">
    <citation type="submission" date="2021-02" db="EMBL/GenBank/DDBJ databases">
        <authorList>
            <person name="Dougan E. K."/>
            <person name="Rhodes N."/>
            <person name="Thang M."/>
            <person name="Chan C."/>
        </authorList>
    </citation>
    <scope>NUCLEOTIDE SEQUENCE</scope>
</reference>